<feature type="domain" description="Glycosyltransferase 2-like" evidence="2">
    <location>
        <begin position="91"/>
        <end position="214"/>
    </location>
</feature>
<dbReference type="InterPro" id="IPR029044">
    <property type="entry name" value="Nucleotide-diphossugar_trans"/>
</dbReference>
<dbReference type="SUPFAM" id="SSF53448">
    <property type="entry name" value="Nucleotide-diphospho-sugar transferases"/>
    <property type="match status" value="1"/>
</dbReference>
<comment type="caution">
    <text evidence="3">The sequence shown here is derived from an EMBL/GenBank/DDBJ whole genome shotgun (WGS) entry which is preliminary data.</text>
</comment>
<dbReference type="InterPro" id="IPR001173">
    <property type="entry name" value="Glyco_trans_2-like"/>
</dbReference>
<dbReference type="Proteomes" id="UP000523447">
    <property type="component" value="Unassembled WGS sequence"/>
</dbReference>
<sequence>MWLTLDRDVRRYLGGRMLLGGSPPRLIRLSHPAARLLDGWLAGEPVAPGQPEQLARRLCRAGVAHPTAVGGAWSSADITLVVPVKDNEAGVHRVLAATPAVARRVIVDDGSAVPIAGASVRHARSHGPAAARNAGWRTARTELVAFLDSDTEPQADWLSAVLPLFDDPQVAAVAPRVRTAADPSSPFARYESDRGSLDLGAHPAVVRPFGRVGYVPSAALVVRRSALELVGGFDEHLRFGEDVDLVWRLIDAGLFVRYQPDAVVEHRVRATGRAWLRQRFEYGTSAAPLALRHGDRLTCARVDYRSAVSWAALAAGRPSVALAMGFVSATVLPVVLGRHRVPARAAAALAVRAHLGAGAVLGAAVRRAWWPMALWHRTGRRVLVASLLPCVVETLLRRRGPRWIMLRLLDDLAYSAGVWAGCLRHRTWRPLLPSITGMPRRQRISQGTLTTRPTPATRRGTRTR</sequence>
<reference evidence="3 4" key="1">
    <citation type="submission" date="2020-04" db="EMBL/GenBank/DDBJ databases">
        <title>MicrobeNet Type strains.</title>
        <authorList>
            <person name="Nicholson A.C."/>
        </authorList>
    </citation>
    <scope>NUCLEOTIDE SEQUENCE [LARGE SCALE GENOMIC DNA]</scope>
    <source>
        <strain evidence="3 4">DSM 44445</strain>
    </source>
</reference>
<feature type="compositionally biased region" description="Low complexity" evidence="1">
    <location>
        <begin position="447"/>
        <end position="458"/>
    </location>
</feature>
<keyword evidence="4" id="KW-1185">Reference proteome</keyword>
<evidence type="ECO:0000313" key="3">
    <source>
        <dbReference type="EMBL" id="NKY89599.1"/>
    </source>
</evidence>
<accession>A0A7X6RLD2</accession>
<dbReference type="NCBIfam" id="TIGR03965">
    <property type="entry name" value="mycofact_glyco"/>
    <property type="match status" value="1"/>
</dbReference>
<feature type="region of interest" description="Disordered" evidence="1">
    <location>
        <begin position="442"/>
        <end position="464"/>
    </location>
</feature>
<dbReference type="PANTHER" id="PTHR43646:SF6">
    <property type="entry name" value="PRE-MYCOFACTOCIN GLYCOSYLTRANSFERASE"/>
    <property type="match status" value="1"/>
</dbReference>
<gene>
    <name evidence="3" type="primary">mftF</name>
    <name evidence="3" type="ORF">HGA07_28890</name>
</gene>
<proteinExistence type="predicted"/>
<dbReference type="Pfam" id="PF00535">
    <property type="entry name" value="Glycos_transf_2"/>
    <property type="match status" value="1"/>
</dbReference>
<evidence type="ECO:0000313" key="4">
    <source>
        <dbReference type="Proteomes" id="UP000523447"/>
    </source>
</evidence>
<keyword evidence="3" id="KW-0808">Transferase</keyword>
<dbReference type="GO" id="GO:0016740">
    <property type="term" value="F:transferase activity"/>
    <property type="evidence" value="ECO:0007669"/>
    <property type="project" value="UniProtKB-KW"/>
</dbReference>
<evidence type="ECO:0000256" key="1">
    <source>
        <dbReference type="SAM" id="MobiDB-lite"/>
    </source>
</evidence>
<dbReference type="AlphaFoldDB" id="A0A7X6RLD2"/>
<evidence type="ECO:0000259" key="2">
    <source>
        <dbReference type="Pfam" id="PF00535"/>
    </source>
</evidence>
<dbReference type="EMBL" id="JAAXPE010000052">
    <property type="protein sequence ID" value="NKY89599.1"/>
    <property type="molecule type" value="Genomic_DNA"/>
</dbReference>
<name>A0A7X6RLD2_9NOCA</name>
<protein>
    <submittedName>
        <fullName evidence="3">Mycofactocin system glycosyltransferase</fullName>
    </submittedName>
</protein>
<organism evidence="3 4">
    <name type="scientific">Nocardia veterana</name>
    <dbReference type="NCBI Taxonomy" id="132249"/>
    <lineage>
        <taxon>Bacteria</taxon>
        <taxon>Bacillati</taxon>
        <taxon>Actinomycetota</taxon>
        <taxon>Actinomycetes</taxon>
        <taxon>Mycobacteriales</taxon>
        <taxon>Nocardiaceae</taxon>
        <taxon>Nocardia</taxon>
    </lineage>
</organism>
<dbReference type="PANTHER" id="PTHR43646">
    <property type="entry name" value="GLYCOSYLTRANSFERASE"/>
    <property type="match status" value="1"/>
</dbReference>
<dbReference type="InterPro" id="IPR023981">
    <property type="entry name" value="MftF"/>
</dbReference>
<dbReference type="Gene3D" id="3.90.550.10">
    <property type="entry name" value="Spore Coat Polysaccharide Biosynthesis Protein SpsA, Chain A"/>
    <property type="match status" value="1"/>
</dbReference>